<organism evidence="2 3">
    <name type="scientific">Magnetococcus marinus (strain ATCC BAA-1437 / JCM 17883 / MC-1)</name>
    <dbReference type="NCBI Taxonomy" id="156889"/>
    <lineage>
        <taxon>Bacteria</taxon>
        <taxon>Pseudomonadati</taxon>
        <taxon>Pseudomonadota</taxon>
        <taxon>Magnetococcia</taxon>
        <taxon>Magnetococcales</taxon>
        <taxon>Magnetococcaceae</taxon>
        <taxon>Magnetococcus</taxon>
    </lineage>
</organism>
<dbReference type="Pfam" id="PF01370">
    <property type="entry name" value="Epimerase"/>
    <property type="match status" value="1"/>
</dbReference>
<evidence type="ECO:0000259" key="1">
    <source>
        <dbReference type="Pfam" id="PF01370"/>
    </source>
</evidence>
<dbReference type="PANTHER" id="PTHR43245">
    <property type="entry name" value="BIFUNCTIONAL POLYMYXIN RESISTANCE PROTEIN ARNA"/>
    <property type="match status" value="1"/>
</dbReference>
<reference evidence="3" key="1">
    <citation type="journal article" date="2009" name="Appl. Environ. Microbiol.">
        <title>Complete genome sequence of the chemolithoautotrophic marine magnetotactic coccus strain MC-1.</title>
        <authorList>
            <person name="Schubbe S."/>
            <person name="Williams T.J."/>
            <person name="Xie G."/>
            <person name="Kiss H.E."/>
            <person name="Brettin T.S."/>
            <person name="Martinez D."/>
            <person name="Ross C.A."/>
            <person name="Schuler D."/>
            <person name="Cox B.L."/>
            <person name="Nealson K.H."/>
            <person name="Bazylinski D.A."/>
        </authorList>
    </citation>
    <scope>NUCLEOTIDE SEQUENCE [LARGE SCALE GENOMIC DNA]</scope>
    <source>
        <strain evidence="3">ATCC BAA-1437 / JCM 17883 / MC-1</strain>
    </source>
</reference>
<dbReference type="InterPro" id="IPR036291">
    <property type="entry name" value="NAD(P)-bd_dom_sf"/>
</dbReference>
<feature type="domain" description="NAD-dependent epimerase/dehydratase" evidence="1">
    <location>
        <begin position="5"/>
        <end position="240"/>
    </location>
</feature>
<reference evidence="2 3" key="2">
    <citation type="journal article" date="2012" name="Int. J. Syst. Evol. Microbiol.">
        <title>Magnetococcus marinus gen. nov., sp. nov., a marine, magnetotactic bacterium that represents a novel lineage (Magnetococcaceae fam. nov.; Magnetococcales ord. nov.) at the base of the Alphaproteobacteria.</title>
        <authorList>
            <person name="Bazylinski D.A."/>
            <person name="Williams T.J."/>
            <person name="Lefevre C.T."/>
            <person name="Berg R.J."/>
            <person name="Zhang C.L."/>
            <person name="Bowser S.S."/>
            <person name="Dean A.J."/>
            <person name="Beveridge T.J."/>
        </authorList>
    </citation>
    <scope>NUCLEOTIDE SEQUENCE [LARGE SCALE GENOMIC DNA]</scope>
    <source>
        <strain evidence="3">ATCC BAA-1437 / JCM 17883 / MC-1</strain>
    </source>
</reference>
<protein>
    <submittedName>
        <fullName evidence="2">NAD-dependent epimerase/dehydratase</fullName>
    </submittedName>
</protein>
<name>A0L3Z4_MAGMM</name>
<evidence type="ECO:0000313" key="2">
    <source>
        <dbReference type="EMBL" id="ABK42687.1"/>
    </source>
</evidence>
<dbReference type="AlphaFoldDB" id="A0L3Z4"/>
<dbReference type="STRING" id="156889.Mmc1_0160"/>
<dbReference type="Gene3D" id="3.90.25.10">
    <property type="entry name" value="UDP-galactose 4-epimerase, domain 1"/>
    <property type="match status" value="1"/>
</dbReference>
<dbReference type="RefSeq" id="WP_011711860.1">
    <property type="nucleotide sequence ID" value="NC_008576.1"/>
</dbReference>
<accession>A0L3Z4</accession>
<dbReference type="InterPro" id="IPR001509">
    <property type="entry name" value="Epimerase_deHydtase"/>
</dbReference>
<evidence type="ECO:0000313" key="3">
    <source>
        <dbReference type="Proteomes" id="UP000002586"/>
    </source>
</evidence>
<gene>
    <name evidence="2" type="ordered locus">Mmc1_0160</name>
</gene>
<dbReference type="EMBL" id="CP000471">
    <property type="protein sequence ID" value="ABK42687.1"/>
    <property type="molecule type" value="Genomic_DNA"/>
</dbReference>
<proteinExistence type="predicted"/>
<dbReference type="Proteomes" id="UP000002586">
    <property type="component" value="Chromosome"/>
</dbReference>
<sequence>MATYLITGGCGFIGSHLADALLARGDGVRILDDLSTGKRENVQGTCEIILGDVADSQTVRQAMQGVDGCFHLAAVASVARSNEDWVGTHRINQTGSVNVFDAARHAKDGQPVPVVYASSAATYGACQTLPIHEDAPRNPLTAYGADKLGSELHAVVASGVHGVPTCGFRFFNVYGPRQDPSSPYSGVISIFTNRMRVGQDVTIFGDGGQTRDFVYVADVVAHLLAGMDRATGEAKVYNVCTGREITLLQLALMIRSLLDSKIAIHHGEPRAGDIRESLGDPRRATAELGVRAEITLEDGLKRLLDSLKNG</sequence>
<dbReference type="Gene3D" id="3.40.50.720">
    <property type="entry name" value="NAD(P)-binding Rossmann-like Domain"/>
    <property type="match status" value="1"/>
</dbReference>
<keyword evidence="3" id="KW-1185">Reference proteome</keyword>
<dbReference type="PANTHER" id="PTHR43245:SF13">
    <property type="entry name" value="UDP-D-APIOSE_UDP-D-XYLOSE SYNTHASE 2"/>
    <property type="match status" value="1"/>
</dbReference>
<dbReference type="eggNOG" id="COG0451">
    <property type="taxonomic scope" value="Bacteria"/>
</dbReference>
<dbReference type="SUPFAM" id="SSF51735">
    <property type="entry name" value="NAD(P)-binding Rossmann-fold domains"/>
    <property type="match status" value="1"/>
</dbReference>
<dbReference type="InterPro" id="IPR050177">
    <property type="entry name" value="Lipid_A_modif_metabolic_enz"/>
</dbReference>
<dbReference type="KEGG" id="mgm:Mmc1_0160"/>
<dbReference type="HOGENOM" id="CLU_007383_1_7_5"/>
<dbReference type="OrthoDB" id="9801785at2"/>